<protein>
    <submittedName>
        <fullName evidence="3">Uncharacterized protein</fullName>
    </submittedName>
</protein>
<reference evidence="3" key="1">
    <citation type="submission" date="2021-01" db="EMBL/GenBank/DDBJ databases">
        <authorList>
            <person name="Corre E."/>
            <person name="Pelletier E."/>
            <person name="Niang G."/>
            <person name="Scheremetjew M."/>
            <person name="Finn R."/>
            <person name="Kale V."/>
            <person name="Holt S."/>
            <person name="Cochrane G."/>
            <person name="Meng A."/>
            <person name="Brown T."/>
            <person name="Cohen L."/>
        </authorList>
    </citation>
    <scope>NUCLEOTIDE SEQUENCE</scope>
    <source>
        <strain evidence="3">10249 10 AB</strain>
    </source>
</reference>
<feature type="region of interest" description="Disordered" evidence="1">
    <location>
        <begin position="165"/>
        <end position="194"/>
    </location>
</feature>
<name>A0A7S4AIK9_9STRA</name>
<gene>
    <name evidence="3" type="ORF">PAUS00366_LOCUS8831</name>
</gene>
<dbReference type="AlphaFoldDB" id="A0A7S4AIK9"/>
<feature type="transmembrane region" description="Helical" evidence="2">
    <location>
        <begin position="253"/>
        <end position="278"/>
    </location>
</feature>
<proteinExistence type="predicted"/>
<evidence type="ECO:0000256" key="1">
    <source>
        <dbReference type="SAM" id="MobiDB-lite"/>
    </source>
</evidence>
<feature type="transmembrane region" description="Helical" evidence="2">
    <location>
        <begin position="47"/>
        <end position="69"/>
    </location>
</feature>
<keyword evidence="2" id="KW-1133">Transmembrane helix</keyword>
<evidence type="ECO:0000313" key="3">
    <source>
        <dbReference type="EMBL" id="CAE0716079.1"/>
    </source>
</evidence>
<accession>A0A7S4AIK9</accession>
<feature type="transmembrane region" description="Helical" evidence="2">
    <location>
        <begin position="323"/>
        <end position="347"/>
    </location>
</feature>
<keyword evidence="2" id="KW-0812">Transmembrane</keyword>
<feature type="transmembrane region" description="Helical" evidence="2">
    <location>
        <begin position="76"/>
        <end position="99"/>
    </location>
</feature>
<dbReference type="EMBL" id="HBIX01011758">
    <property type="protein sequence ID" value="CAE0716079.1"/>
    <property type="molecule type" value="Transcribed_RNA"/>
</dbReference>
<sequence length="432" mass="47937">MTGCCCEREASIENEECGGCKRSCFPHTDAFVISAQMISIVACLMSWIWWTTFIISAVATTLLQIFWCFQTSRGSFLASSVVSLTATAASLFSAIWMLVVWKNAIFCEPFTFSYEARREFYNSSYCDEGQWAAIAIINTTLWLAASGCMLYFVYSGRHAKWEKQLNTKSSSDDGDDDNNQGNNRTKNSCGSSTDGGCKVLCCPYHDAFVITAQIVSIFAFLISWFWWVTFFVSTTALILVQIIWCCQESRGAFLATSVVSSVAAITCLFAGIWMLVVWRDANFCLPFLWFVEIDDDDYSNYHDDYSNYHDDYVYSPDYCNEGAWASVAFVDTALWLTVNACMLYFVYGGRHAKWERVWNERNDDDNNDDDDNNNGRDSGPAAAVAEVAALEGASVDAIPLEEDTKAVLANANANANSLPPAVAVAVSTTGSV</sequence>
<organism evidence="3">
    <name type="scientific">Pseudo-nitzschia australis</name>
    <dbReference type="NCBI Taxonomy" id="44445"/>
    <lineage>
        <taxon>Eukaryota</taxon>
        <taxon>Sar</taxon>
        <taxon>Stramenopiles</taxon>
        <taxon>Ochrophyta</taxon>
        <taxon>Bacillariophyta</taxon>
        <taxon>Bacillariophyceae</taxon>
        <taxon>Bacillariophycidae</taxon>
        <taxon>Bacillariales</taxon>
        <taxon>Bacillariaceae</taxon>
        <taxon>Pseudo-nitzschia</taxon>
    </lineage>
</organism>
<feature type="transmembrane region" description="Helical" evidence="2">
    <location>
        <begin position="131"/>
        <end position="154"/>
    </location>
</feature>
<keyword evidence="2" id="KW-0472">Membrane</keyword>
<evidence type="ECO:0000256" key="2">
    <source>
        <dbReference type="SAM" id="Phobius"/>
    </source>
</evidence>
<feature type="compositionally biased region" description="Polar residues" evidence="1">
    <location>
        <begin position="184"/>
        <end position="194"/>
    </location>
</feature>
<feature type="transmembrane region" description="Helical" evidence="2">
    <location>
        <begin position="230"/>
        <end position="246"/>
    </location>
</feature>